<keyword evidence="11" id="KW-0732">Signal</keyword>
<dbReference type="GO" id="GO:0006325">
    <property type="term" value="P:chromatin organization"/>
    <property type="evidence" value="ECO:0007669"/>
    <property type="project" value="UniProtKB-KW"/>
</dbReference>
<feature type="compositionally biased region" description="Polar residues" evidence="10">
    <location>
        <begin position="1549"/>
        <end position="1563"/>
    </location>
</feature>
<feature type="compositionally biased region" description="Acidic residues" evidence="10">
    <location>
        <begin position="165"/>
        <end position="174"/>
    </location>
</feature>
<feature type="compositionally biased region" description="Pro residues" evidence="10">
    <location>
        <begin position="1186"/>
        <end position="1202"/>
    </location>
</feature>
<dbReference type="InterPro" id="IPR012603">
    <property type="entry name" value="ARID4A/B_PWWP"/>
</dbReference>
<feature type="coiled-coil region" evidence="9">
    <location>
        <begin position="1682"/>
        <end position="1709"/>
    </location>
</feature>
<dbReference type="Proteomes" id="UP000820818">
    <property type="component" value="Linkage Group LG10"/>
</dbReference>
<feature type="compositionally biased region" description="Polar residues" evidence="10">
    <location>
        <begin position="1393"/>
        <end position="1402"/>
    </location>
</feature>
<keyword evidence="1" id="KW-1017">Isopeptide bond</keyword>
<keyword evidence="8" id="KW-0539">Nucleus</keyword>
<dbReference type="FunFam" id="2.30.30.140:FF:000097">
    <property type="entry name" value="AT-rich interactive domain-containing protein 4B"/>
    <property type="match status" value="1"/>
</dbReference>
<dbReference type="SUPFAM" id="SSF46774">
    <property type="entry name" value="ARID-like"/>
    <property type="match status" value="1"/>
</dbReference>
<feature type="compositionally biased region" description="Polar residues" evidence="10">
    <location>
        <begin position="769"/>
        <end position="782"/>
    </location>
</feature>
<feature type="compositionally biased region" description="Acidic residues" evidence="10">
    <location>
        <begin position="1371"/>
        <end position="1384"/>
    </location>
</feature>
<dbReference type="Pfam" id="PF11717">
    <property type="entry name" value="Tudor-knot"/>
    <property type="match status" value="1"/>
</dbReference>
<dbReference type="InterPro" id="IPR001606">
    <property type="entry name" value="ARID_dom"/>
</dbReference>
<dbReference type="SUPFAM" id="SSF54160">
    <property type="entry name" value="Chromo domain-like"/>
    <property type="match status" value="1"/>
</dbReference>
<feature type="compositionally biased region" description="Low complexity" evidence="10">
    <location>
        <begin position="547"/>
        <end position="557"/>
    </location>
</feature>
<protein>
    <recommendedName>
        <fullName evidence="12">ARID domain-containing protein</fullName>
    </recommendedName>
</protein>
<feature type="compositionally biased region" description="Basic and acidic residues" evidence="10">
    <location>
        <begin position="958"/>
        <end position="969"/>
    </location>
</feature>
<feature type="compositionally biased region" description="Basic and acidic residues" evidence="10">
    <location>
        <begin position="175"/>
        <end position="190"/>
    </location>
</feature>
<evidence type="ECO:0000256" key="2">
    <source>
        <dbReference type="ARBA" id="ARBA00022553"/>
    </source>
</evidence>
<feature type="compositionally biased region" description="Basic and acidic residues" evidence="10">
    <location>
        <begin position="1058"/>
        <end position="1089"/>
    </location>
</feature>
<keyword evidence="3" id="KW-0832">Ubl conjugation</keyword>
<feature type="region of interest" description="Disordered" evidence="10">
    <location>
        <begin position="416"/>
        <end position="471"/>
    </location>
</feature>
<feature type="compositionally biased region" description="Basic and acidic residues" evidence="10">
    <location>
        <begin position="1534"/>
        <end position="1547"/>
    </location>
</feature>
<name>A0AAD5KXL6_9CRUS</name>
<dbReference type="Gene3D" id="1.10.150.60">
    <property type="entry name" value="ARID DNA-binding domain"/>
    <property type="match status" value="1"/>
</dbReference>
<feature type="compositionally biased region" description="Acidic residues" evidence="10">
    <location>
        <begin position="536"/>
        <end position="546"/>
    </location>
</feature>
<feature type="region of interest" description="Disordered" evidence="10">
    <location>
        <begin position="299"/>
        <end position="320"/>
    </location>
</feature>
<gene>
    <name evidence="13" type="ORF">GHT06_022164</name>
</gene>
<dbReference type="SMART" id="SM00333">
    <property type="entry name" value="TUDOR"/>
    <property type="match status" value="1"/>
</dbReference>
<evidence type="ECO:0000256" key="8">
    <source>
        <dbReference type="ARBA" id="ARBA00023242"/>
    </source>
</evidence>
<keyword evidence="5" id="KW-0805">Transcription regulation</keyword>
<keyword evidence="6" id="KW-0238">DNA-binding</keyword>
<feature type="compositionally biased region" description="Basic residues" evidence="10">
    <location>
        <begin position="1627"/>
        <end position="1637"/>
    </location>
</feature>
<dbReference type="CDD" id="cd20390">
    <property type="entry name" value="Tudor_ARID4_rpt2"/>
    <property type="match status" value="1"/>
</dbReference>
<evidence type="ECO:0000313" key="14">
    <source>
        <dbReference type="Proteomes" id="UP000820818"/>
    </source>
</evidence>
<keyword evidence="14" id="KW-1185">Reference proteome</keyword>
<dbReference type="InterPro" id="IPR002999">
    <property type="entry name" value="Tudor"/>
</dbReference>
<evidence type="ECO:0000256" key="9">
    <source>
        <dbReference type="SAM" id="Coils"/>
    </source>
</evidence>
<dbReference type="Pfam" id="PF01388">
    <property type="entry name" value="ARID"/>
    <property type="match status" value="1"/>
</dbReference>
<dbReference type="SMART" id="SM00501">
    <property type="entry name" value="BRIGHT"/>
    <property type="match status" value="1"/>
</dbReference>
<evidence type="ECO:0000256" key="5">
    <source>
        <dbReference type="ARBA" id="ARBA00023015"/>
    </source>
</evidence>
<feature type="compositionally biased region" description="Acidic residues" evidence="10">
    <location>
        <begin position="656"/>
        <end position="665"/>
    </location>
</feature>
<dbReference type="GO" id="GO:0000976">
    <property type="term" value="F:transcription cis-regulatory region binding"/>
    <property type="evidence" value="ECO:0007669"/>
    <property type="project" value="TreeGrafter"/>
</dbReference>
<feature type="signal peptide" evidence="11">
    <location>
        <begin position="1"/>
        <end position="17"/>
    </location>
</feature>
<keyword evidence="9" id="KW-0175">Coiled coil</keyword>
<keyword evidence="7" id="KW-0804">Transcription</keyword>
<keyword evidence="2" id="KW-0597">Phosphoprotein</keyword>
<feature type="compositionally biased region" description="Low complexity" evidence="10">
    <location>
        <begin position="799"/>
        <end position="814"/>
    </location>
</feature>
<dbReference type="SMART" id="SM01014">
    <property type="entry name" value="ARID"/>
    <property type="match status" value="1"/>
</dbReference>
<dbReference type="Pfam" id="PF08169">
    <property type="entry name" value="RBB1NT"/>
    <property type="match status" value="1"/>
</dbReference>
<dbReference type="GO" id="GO:0006357">
    <property type="term" value="P:regulation of transcription by RNA polymerase II"/>
    <property type="evidence" value="ECO:0007669"/>
    <property type="project" value="TreeGrafter"/>
</dbReference>
<feature type="compositionally biased region" description="Basic and acidic residues" evidence="10">
    <location>
        <begin position="599"/>
        <end position="655"/>
    </location>
</feature>
<dbReference type="EMBL" id="WJBH02000010">
    <property type="protein sequence ID" value="KAI9551828.1"/>
    <property type="molecule type" value="Genomic_DNA"/>
</dbReference>
<comment type="caution">
    <text evidence="13">The sequence shown here is derived from an EMBL/GenBank/DDBJ whole genome shotgun (WGS) entry which is preliminary data.</text>
</comment>
<feature type="compositionally biased region" description="Polar residues" evidence="10">
    <location>
        <begin position="1042"/>
        <end position="1057"/>
    </location>
</feature>
<dbReference type="InterPro" id="IPR051232">
    <property type="entry name" value="ARID/SWI1_ChromRemod"/>
</dbReference>
<evidence type="ECO:0000256" key="4">
    <source>
        <dbReference type="ARBA" id="ARBA00022853"/>
    </source>
</evidence>
<evidence type="ECO:0000256" key="6">
    <source>
        <dbReference type="ARBA" id="ARBA00023125"/>
    </source>
</evidence>
<dbReference type="GO" id="GO:0005634">
    <property type="term" value="C:nucleus"/>
    <property type="evidence" value="ECO:0007669"/>
    <property type="project" value="TreeGrafter"/>
</dbReference>
<dbReference type="Gene3D" id="2.30.30.140">
    <property type="match status" value="3"/>
</dbReference>
<dbReference type="FunFam" id="1.10.150.60:FF:000013">
    <property type="entry name" value="AT-rich interactive domain-containing protein 4B"/>
    <property type="match status" value="1"/>
</dbReference>
<reference evidence="13 14" key="1">
    <citation type="submission" date="2022-05" db="EMBL/GenBank/DDBJ databases">
        <title>A multi-omics perspective on studying reproductive biology in Daphnia sinensis.</title>
        <authorList>
            <person name="Jia J."/>
        </authorList>
    </citation>
    <scope>NUCLEOTIDE SEQUENCE [LARGE SCALE GENOMIC DNA]</scope>
    <source>
        <strain evidence="13 14">WSL</strain>
    </source>
</reference>
<dbReference type="PANTHER" id="PTHR13964:SF27">
    <property type="entry name" value="HAT-TRICK, ISOFORM D"/>
    <property type="match status" value="1"/>
</dbReference>
<evidence type="ECO:0000256" key="10">
    <source>
        <dbReference type="SAM" id="MobiDB-lite"/>
    </source>
</evidence>
<evidence type="ECO:0000256" key="11">
    <source>
        <dbReference type="SAM" id="SignalP"/>
    </source>
</evidence>
<dbReference type="GO" id="GO:0005694">
    <property type="term" value="C:chromosome"/>
    <property type="evidence" value="ECO:0007669"/>
    <property type="project" value="UniProtKB-ARBA"/>
</dbReference>
<evidence type="ECO:0000256" key="1">
    <source>
        <dbReference type="ARBA" id="ARBA00022499"/>
    </source>
</evidence>
<evidence type="ECO:0000256" key="3">
    <source>
        <dbReference type="ARBA" id="ARBA00022843"/>
    </source>
</evidence>
<dbReference type="SUPFAM" id="SSF63748">
    <property type="entry name" value="Tudor/PWWP/MBT"/>
    <property type="match status" value="1"/>
</dbReference>
<dbReference type="PROSITE" id="PS51011">
    <property type="entry name" value="ARID"/>
    <property type="match status" value="1"/>
</dbReference>
<dbReference type="FunFam" id="2.30.30.140:FF:000009">
    <property type="entry name" value="AT-rich interactive domain-containing protein 4B"/>
    <property type="match status" value="1"/>
</dbReference>
<feature type="region of interest" description="Disordered" evidence="10">
    <location>
        <begin position="489"/>
        <end position="691"/>
    </location>
</feature>
<sequence>MKWLSVHILYGLAVAVALDGDDPPFLSVGTEVSAKYKGAFCEAKVRKVVKSIKCKVMFKLGLGSAVVSDDQIKGLLRVGAQVEAKHPEKAQFVEAVINKIQDCSQYTVVFDDGDITTLRRTSLCLKSGRHFAESETLDQLPLTHPEHFGTPVLGGRRGGRRRDESSDEDGDEDSELGRPEKSASRKTEDREPNIGKIVCVEVSDKKKGKETWFPGLIVAPTAQDAVSIRVKDEYLVRSFKDARYYTVPKKEAMEFTREIALKTEHNALKTAIEKAMQYLDKNELPAHWDREALFGLDDASSVNESKGGSDADSSEEETREEKDHFVAQLYKFMDDNGTPINKGPTINSRDLDLYRLFKIVNKMGGFNRVTNQNGWKVVTKKLILNSASNSSTHVKQAYKKYLYGFEDFYRKLGCTMNSPRGAKSRARPGRSLIRDRDRGTSGSSTPKGDLEEEEKIKVEEGMPVSPSTQELVPMIETAVVVDDETISVTVEEEEVDESSSSVSQPPPRKQRERSLPLRLQDTITTKLVVVKKEEESGGDEAIEQEVESNSSQSVRSQRGTRSRIPREKSDESEQPEANRSARKRGKSRLEDKTTEEDDKISRVKVKEETTNGKEDSEKKSKENVEKKNKTPGREPKNRGRKSEDVGKVEETKMAEEEQITVDQEEPTPKRRGRKPRALGDSEEDEGGRLPANVDVQIGDKLKVYYGDKPIQDSKVTYEAKVCEIRCEGSSKLYLVHYTGWNTRYDEWIKRARIAENLTWTPNRKRSKSVHGQGTIRTNTSAPSGKAVPAKRGRTRGQDSSRSATPSSVTSTSSTGQRNANLASGEDSGNKIPPTKNSRRRSRRISEVSGMSAESMNSSDDEEEEGTVRVRKKPAKKAASASVESEESEPVDVEESNRTPRRRHQRRRISEAEQMPSENKIQDPPVVDVSAPVATLTPVRRGRRRAVTAPESVVADPVPIKEEVEAEKSSETASDLTSVSEEEPKGKDFDLKKIRSELKMPVDIAATTIALKVSSPVPPSLPPPPIPIAVSTVPTTSTVVSPMQQQQHAVESLASTSGRGDDDIYEFREPEPFEFEVRTRRESPFSEDRVHHRFTQRKSTKEEEEDPSPKKTNAVPVRSGSAERSKSVITSPPRGGRPCSTAVAVLVVPPEESEPKQETPTTSCPSPVASQPNDDVISIAPFSNAQSPPPQPPLPQPPLPTLPIGPTSPKAVDPPVEEEKLAEEQPQASAVNCLDLAPPIASPSPILPMPAIPAVAARPVVAASSAPVVFAHKSTSLEVKLRKAAEEHEDDNGDADEEEDGIEEDSLANDTKSNRLPSKRERRKAGARKAISREFIESDEDSPEDPGAAVDTPPNKVVDDEKASSDSTPSEIAEDDEPADKDNEPDCLLAARKSSPNCSSLSKLKTDEDLDENSLLCEETIPGSPVTHSTAPSSDGPDISLPIPSTSRSTEMPFASAPSAPNMPRTRGLSGGNNSAPRANRKRGLRQALAMQRPGCVRPVGGPSLVLENTPPTTPDGSISSSSSSPQGDHGGMSPDHDSSVKSDREFSENDNAAPSPQVLQNTVEIPVVRNVGPRASATAQPVPTPVLKRREDEGPRQMQQQHPEEESPVKRRRRGVIVSASDPNSARRGRGHGRSPRRTGSDSEDTTTDYVNSSSIVSGCINLTNYQPRSTRYNFCTDLDPELDATQRIASLQEKLRELRQTYSALKAKVMLIDRRRKKLKRKEKDAAS</sequence>
<feature type="region of interest" description="Disordered" evidence="10">
    <location>
        <begin position="136"/>
        <end position="190"/>
    </location>
</feature>
<evidence type="ECO:0000259" key="12">
    <source>
        <dbReference type="PROSITE" id="PS51011"/>
    </source>
</evidence>
<feature type="region of interest" description="Disordered" evidence="10">
    <location>
        <begin position="1036"/>
        <end position="1226"/>
    </location>
</feature>
<organism evidence="13 14">
    <name type="scientific">Daphnia sinensis</name>
    <dbReference type="NCBI Taxonomy" id="1820382"/>
    <lineage>
        <taxon>Eukaryota</taxon>
        <taxon>Metazoa</taxon>
        <taxon>Ecdysozoa</taxon>
        <taxon>Arthropoda</taxon>
        <taxon>Crustacea</taxon>
        <taxon>Branchiopoda</taxon>
        <taxon>Diplostraca</taxon>
        <taxon>Cladocera</taxon>
        <taxon>Anomopoda</taxon>
        <taxon>Daphniidae</taxon>
        <taxon>Daphnia</taxon>
        <taxon>Daphnia similis group</taxon>
    </lineage>
</organism>
<dbReference type="InterPro" id="IPR025995">
    <property type="entry name" value="Tudor-knot"/>
</dbReference>
<evidence type="ECO:0000313" key="13">
    <source>
        <dbReference type="EMBL" id="KAI9551828.1"/>
    </source>
</evidence>
<dbReference type="InterPro" id="IPR016197">
    <property type="entry name" value="Chromo-like_dom_sf"/>
</dbReference>
<feature type="compositionally biased region" description="Low complexity" evidence="10">
    <location>
        <begin position="922"/>
        <end position="933"/>
    </location>
</feature>
<evidence type="ECO:0000256" key="7">
    <source>
        <dbReference type="ARBA" id="ARBA00023163"/>
    </source>
</evidence>
<feature type="region of interest" description="Disordered" evidence="10">
    <location>
        <begin position="763"/>
        <end position="984"/>
    </location>
</feature>
<dbReference type="CDD" id="cd20389">
    <property type="entry name" value="Tudor_ARID4_rpt1"/>
    <property type="match status" value="1"/>
</dbReference>
<feature type="region of interest" description="Disordered" evidence="10">
    <location>
        <begin position="1271"/>
        <end position="1650"/>
    </location>
</feature>
<feature type="compositionally biased region" description="Acidic residues" evidence="10">
    <location>
        <begin position="1286"/>
        <end position="1306"/>
    </location>
</feature>
<dbReference type="PANTHER" id="PTHR13964">
    <property type="entry name" value="RBP-RELATED"/>
    <property type="match status" value="1"/>
</dbReference>
<feature type="compositionally biased region" description="Polar residues" evidence="10">
    <location>
        <begin position="1157"/>
        <end position="1172"/>
    </location>
</feature>
<feature type="domain" description="ARID" evidence="12">
    <location>
        <begin position="319"/>
        <end position="410"/>
    </location>
</feature>
<keyword evidence="4" id="KW-0156">Chromatin regulator</keyword>
<feature type="chain" id="PRO_5042250683" description="ARID domain-containing protein" evidence="11">
    <location>
        <begin position="18"/>
        <end position="1729"/>
    </location>
</feature>
<proteinExistence type="predicted"/>
<feature type="compositionally biased region" description="Acidic residues" evidence="10">
    <location>
        <begin position="883"/>
        <end position="893"/>
    </location>
</feature>
<accession>A0AAD5KXL6</accession>
<dbReference type="InterPro" id="IPR036431">
    <property type="entry name" value="ARID_dom_sf"/>
</dbReference>